<reference evidence="12 13" key="1">
    <citation type="submission" date="2019-10" db="EMBL/GenBank/DDBJ databases">
        <title>Corynebacterium sp novel species isolated from the respiratory tract of Marmot.</title>
        <authorList>
            <person name="Zhang G."/>
        </authorList>
    </citation>
    <scope>NUCLEOTIDE SEQUENCE [LARGE SCALE GENOMIC DNA]</scope>
    <source>
        <strain evidence="12 13">336</strain>
    </source>
</reference>
<dbReference type="Proteomes" id="UP000436181">
    <property type="component" value="Unassembled WGS sequence"/>
</dbReference>
<dbReference type="InterPro" id="IPR005665">
    <property type="entry name" value="SecF_bac"/>
</dbReference>
<keyword evidence="4 9" id="KW-0812">Transmembrane</keyword>
<evidence type="ECO:0000256" key="3">
    <source>
        <dbReference type="ARBA" id="ARBA00022475"/>
    </source>
</evidence>
<evidence type="ECO:0000256" key="2">
    <source>
        <dbReference type="ARBA" id="ARBA00022448"/>
    </source>
</evidence>
<dbReference type="SUPFAM" id="SSF82866">
    <property type="entry name" value="Multidrug efflux transporter AcrB transmembrane domain"/>
    <property type="match status" value="1"/>
</dbReference>
<name>A0ABQ6VG85_9CORY</name>
<dbReference type="InterPro" id="IPR022813">
    <property type="entry name" value="SecD/SecF_arch_bac"/>
</dbReference>
<dbReference type="PANTHER" id="PTHR30081">
    <property type="entry name" value="PROTEIN-EXPORT MEMBRANE PROTEIN SEC"/>
    <property type="match status" value="1"/>
</dbReference>
<dbReference type="InterPro" id="IPR022645">
    <property type="entry name" value="SecD/SecF_bac"/>
</dbReference>
<dbReference type="RefSeq" id="WP_151841589.1">
    <property type="nucleotide sequence ID" value="NZ_CP061033.1"/>
</dbReference>
<evidence type="ECO:0000256" key="1">
    <source>
        <dbReference type="ARBA" id="ARBA00004651"/>
    </source>
</evidence>
<comment type="subunit">
    <text evidence="9">Forms a complex with SecD. Part of the essential Sec protein translocation apparatus which comprises SecA, SecYEG and auxiliary proteins SecDF. Other proteins may also be involved.</text>
</comment>
<evidence type="ECO:0000256" key="10">
    <source>
        <dbReference type="SAM" id="MobiDB-lite"/>
    </source>
</evidence>
<dbReference type="InterPro" id="IPR048634">
    <property type="entry name" value="SecD_SecF_C"/>
</dbReference>
<evidence type="ECO:0000259" key="11">
    <source>
        <dbReference type="Pfam" id="PF02355"/>
    </source>
</evidence>
<comment type="caution">
    <text evidence="12">The sequence shown here is derived from an EMBL/GenBank/DDBJ whole genome shotgun (WGS) entry which is preliminary data.</text>
</comment>
<evidence type="ECO:0000256" key="6">
    <source>
        <dbReference type="ARBA" id="ARBA00022989"/>
    </source>
</evidence>
<organism evidence="12 13">
    <name type="scientific">Corynebacterium zhongnanshanii</name>
    <dbReference type="NCBI Taxonomy" id="2768834"/>
    <lineage>
        <taxon>Bacteria</taxon>
        <taxon>Bacillati</taxon>
        <taxon>Actinomycetota</taxon>
        <taxon>Actinomycetes</taxon>
        <taxon>Mycobacteriales</taxon>
        <taxon>Corynebacteriaceae</taxon>
        <taxon>Corynebacterium</taxon>
    </lineage>
</organism>
<comment type="similarity">
    <text evidence="9">Belongs to the SecD/SecF family. SecF subfamily.</text>
</comment>
<feature type="compositionally biased region" description="Polar residues" evidence="10">
    <location>
        <begin position="345"/>
        <end position="372"/>
    </location>
</feature>
<evidence type="ECO:0000256" key="5">
    <source>
        <dbReference type="ARBA" id="ARBA00022927"/>
    </source>
</evidence>
<feature type="transmembrane region" description="Helical" evidence="9">
    <location>
        <begin position="208"/>
        <end position="229"/>
    </location>
</feature>
<keyword evidence="6 9" id="KW-1133">Transmembrane helix</keyword>
<evidence type="ECO:0000256" key="9">
    <source>
        <dbReference type="HAMAP-Rule" id="MF_01464"/>
    </source>
</evidence>
<keyword evidence="7 9" id="KW-0811">Translocation</keyword>
<evidence type="ECO:0000256" key="7">
    <source>
        <dbReference type="ARBA" id="ARBA00023010"/>
    </source>
</evidence>
<feature type="region of interest" description="Disordered" evidence="10">
    <location>
        <begin position="336"/>
        <end position="399"/>
    </location>
</feature>
<keyword evidence="2 9" id="KW-0813">Transport</keyword>
<keyword evidence="13" id="KW-1185">Reference proteome</keyword>
<dbReference type="PRINTS" id="PR01755">
    <property type="entry name" value="SECFTRNLCASE"/>
</dbReference>
<keyword evidence="3 9" id="KW-1003">Cell membrane</keyword>
<protein>
    <recommendedName>
        <fullName evidence="9">Protein-export membrane protein SecF</fullName>
    </recommendedName>
</protein>
<proteinExistence type="inferred from homology"/>
<feature type="transmembrane region" description="Helical" evidence="9">
    <location>
        <begin position="181"/>
        <end position="202"/>
    </location>
</feature>
<sequence>MTTSADTQKLGFWNKVYNGDGDFQIVPHRKRWFTVMGLLFVFCVAVIGIRGFSLGIDFEGGTRISIPPSATATEDRVAEVFQEATGIAPQSTTTVGSGNAQAIEVTSELLNESQIRQVRSALFEEFKPTDATGQENQDVISDSTVSESWGSSITKKMVIALGVFLLAVFLYIALRLERDMALAAIICLIMDMTVVAGIYALIGFEVSPATVIGLLTILAYSLYDTVVVFDKVQENTTGLFNSRRSTYEEQVNLAVNQTIMRSLNTSIFSLVPIASLLIVAVYILGVGTLKDLALVQFFGVIAGTFSSIFFAAGLLVFFKMRSAKYRNHAQKVLEARAQREDSPATDATSTEAVQQSAAPQGRRSVQTPTSRPVATDEHTDAAGDHEALPGDGKTWRPGM</sequence>
<feature type="transmembrane region" description="Helical" evidence="9">
    <location>
        <begin position="157"/>
        <end position="174"/>
    </location>
</feature>
<comment type="subcellular location">
    <subcellularLocation>
        <location evidence="1 9">Cell membrane</location>
        <topology evidence="1 9">Multi-pass membrane protein</topology>
    </subcellularLocation>
</comment>
<evidence type="ECO:0000256" key="4">
    <source>
        <dbReference type="ARBA" id="ARBA00022692"/>
    </source>
</evidence>
<feature type="domain" description="Protein export membrane protein SecD/SecF C-terminal" evidence="11">
    <location>
        <begin position="134"/>
        <end position="320"/>
    </location>
</feature>
<feature type="compositionally biased region" description="Basic and acidic residues" evidence="10">
    <location>
        <begin position="374"/>
        <end position="388"/>
    </location>
</feature>
<dbReference type="NCBIfam" id="TIGR00966">
    <property type="entry name" value="transloc_SecF"/>
    <property type="match status" value="1"/>
</dbReference>
<dbReference type="EMBL" id="WBZJ01000001">
    <property type="protein sequence ID" value="KAB3523427.1"/>
    <property type="molecule type" value="Genomic_DNA"/>
</dbReference>
<dbReference type="PANTHER" id="PTHR30081:SF8">
    <property type="entry name" value="PROTEIN TRANSLOCASE SUBUNIT SECF"/>
    <property type="match status" value="1"/>
</dbReference>
<evidence type="ECO:0000313" key="13">
    <source>
        <dbReference type="Proteomes" id="UP000436181"/>
    </source>
</evidence>
<dbReference type="Gene3D" id="1.20.1640.10">
    <property type="entry name" value="Multidrug efflux transporter AcrB transmembrane domain"/>
    <property type="match status" value="1"/>
</dbReference>
<feature type="transmembrane region" description="Helical" evidence="9">
    <location>
        <begin position="32"/>
        <end position="52"/>
    </location>
</feature>
<dbReference type="InterPro" id="IPR022646">
    <property type="entry name" value="SecD/SecF_CS"/>
</dbReference>
<keyword evidence="5 9" id="KW-0653">Protein transport</keyword>
<gene>
    <name evidence="9 12" type="primary">secF</name>
    <name evidence="12" type="ORF">F8377_04725</name>
</gene>
<evidence type="ECO:0000256" key="8">
    <source>
        <dbReference type="ARBA" id="ARBA00023136"/>
    </source>
</evidence>
<keyword evidence="8 9" id="KW-0472">Membrane</keyword>
<feature type="transmembrane region" description="Helical" evidence="9">
    <location>
        <begin position="293"/>
        <end position="318"/>
    </location>
</feature>
<dbReference type="Pfam" id="PF07549">
    <property type="entry name" value="Sec_GG"/>
    <property type="match status" value="1"/>
</dbReference>
<accession>A0ABQ6VG85</accession>
<comment type="function">
    <text evidence="9">Part of the Sec protein translocase complex. Interacts with the SecYEG preprotein conducting channel. SecDF uses the proton motive force (PMF) to complete protein translocation after the ATP-dependent function of SecA.</text>
</comment>
<dbReference type="HAMAP" id="MF_01464_B">
    <property type="entry name" value="SecF_B"/>
    <property type="match status" value="1"/>
</dbReference>
<dbReference type="Pfam" id="PF02355">
    <property type="entry name" value="SecD_SecF_C"/>
    <property type="match status" value="1"/>
</dbReference>
<evidence type="ECO:0000313" key="12">
    <source>
        <dbReference type="EMBL" id="KAB3523427.1"/>
    </source>
</evidence>
<feature type="transmembrane region" description="Helical" evidence="9">
    <location>
        <begin position="267"/>
        <end position="287"/>
    </location>
</feature>